<evidence type="ECO:0000313" key="16">
    <source>
        <dbReference type="Proteomes" id="UP001150925"/>
    </source>
</evidence>
<comment type="similarity">
    <text evidence="3">Belongs to the small Tim family.</text>
</comment>
<protein>
    <recommendedName>
        <fullName evidence="5">Pre-mRNA-splicing factor 18</fullName>
    </recommendedName>
</protein>
<dbReference type="Pfam" id="PF02840">
    <property type="entry name" value="Prp18"/>
    <property type="match status" value="1"/>
</dbReference>
<sequence>MNSSWKSSLQDEIAKRKQLLEKAKAAQSTSSQDTSLDNRHQVKRSKYVKRSDLERVQREEYYQEQQRLEEARRQLKRKHETPLPSKVSPEPQDDQPDHPKDGSSKVRDLAEATEAVKNALETKDTLDIAPEEAVRRLRSRGQPIRLFGETDRQRAIRLRALELIDEKSEGQRNDFMKTLEEMESGLALEALQKQAVGDTAERSGSGHAKKRRKELFMKEYDTTQLSRELLKENADLAYTLVYVYLKRLLYEWEDVLNNRPDNVRTSAQGKLAAATQRQSSDYLRPLFKLLKQNAVAADVMEKLVDIVQLTQQREYSEANSVYLQLSIGNSPWPIGVTMVGIHERSAREKIFSNQVAHVLNDETQRKWIQSVKRLMTFAQNQYPPEDLAKAMGYQFNDNDRFRMQQMLERNQMRDFMRLYSNLVQRCFDSCVTDFTSKTMSSREEGCVTRCTDKFMKHAERVGQRFAEHNTALMEEQAKQTPK</sequence>
<name>A0A9W8ATN1_9FUNG</name>
<feature type="region of interest" description="Disordered" evidence="13">
    <location>
        <begin position="19"/>
        <end position="105"/>
    </location>
</feature>
<evidence type="ECO:0000259" key="14">
    <source>
        <dbReference type="SMART" id="SM00500"/>
    </source>
</evidence>
<evidence type="ECO:0000313" key="15">
    <source>
        <dbReference type="EMBL" id="KAJ1968994.1"/>
    </source>
</evidence>
<evidence type="ECO:0000256" key="5">
    <source>
        <dbReference type="ARBA" id="ARBA00018242"/>
    </source>
</evidence>
<evidence type="ECO:0000256" key="7">
    <source>
        <dbReference type="ARBA" id="ARBA00022728"/>
    </source>
</evidence>
<dbReference type="Pfam" id="PF02953">
    <property type="entry name" value="zf-Tim10_DDP"/>
    <property type="match status" value="1"/>
</dbReference>
<evidence type="ECO:0000256" key="2">
    <source>
        <dbReference type="ARBA" id="ARBA00004637"/>
    </source>
</evidence>
<accession>A0A9W8ATN1</accession>
<keyword evidence="6" id="KW-0507">mRNA processing</keyword>
<dbReference type="AlphaFoldDB" id="A0A9W8ATN1"/>
<dbReference type="GO" id="GO:0000350">
    <property type="term" value="P:generation of catalytic spliceosome for second transesterification step"/>
    <property type="evidence" value="ECO:0007669"/>
    <property type="project" value="TreeGrafter"/>
</dbReference>
<gene>
    <name evidence="15" type="ORF">IWQ62_000904</name>
</gene>
<reference evidence="15" key="1">
    <citation type="submission" date="2022-07" db="EMBL/GenBank/DDBJ databases">
        <title>Phylogenomic reconstructions and comparative analyses of Kickxellomycotina fungi.</title>
        <authorList>
            <person name="Reynolds N.K."/>
            <person name="Stajich J.E."/>
            <person name="Barry K."/>
            <person name="Grigoriev I.V."/>
            <person name="Crous P."/>
            <person name="Smith M.E."/>
        </authorList>
    </citation>
    <scope>NUCLEOTIDE SEQUENCE</scope>
    <source>
        <strain evidence="15">RSA 1196</strain>
    </source>
</reference>
<evidence type="ECO:0000256" key="13">
    <source>
        <dbReference type="SAM" id="MobiDB-lite"/>
    </source>
</evidence>
<evidence type="ECO:0000256" key="11">
    <source>
        <dbReference type="ARBA" id="ARBA00023187"/>
    </source>
</evidence>
<organism evidence="15 16">
    <name type="scientific">Dispira parvispora</name>
    <dbReference type="NCBI Taxonomy" id="1520584"/>
    <lineage>
        <taxon>Eukaryota</taxon>
        <taxon>Fungi</taxon>
        <taxon>Fungi incertae sedis</taxon>
        <taxon>Zoopagomycota</taxon>
        <taxon>Kickxellomycotina</taxon>
        <taxon>Dimargaritomycetes</taxon>
        <taxon>Dimargaritales</taxon>
        <taxon>Dimargaritaceae</taxon>
        <taxon>Dispira</taxon>
    </lineage>
</organism>
<dbReference type="SMART" id="SM00500">
    <property type="entry name" value="SFM"/>
    <property type="match status" value="1"/>
</dbReference>
<dbReference type="InterPro" id="IPR004217">
    <property type="entry name" value="Tim10-like"/>
</dbReference>
<feature type="compositionally biased region" description="Basic and acidic residues" evidence="13">
    <location>
        <begin position="49"/>
        <end position="73"/>
    </location>
</feature>
<evidence type="ECO:0000256" key="3">
    <source>
        <dbReference type="ARBA" id="ARBA00006720"/>
    </source>
</evidence>
<dbReference type="SUPFAM" id="SSF47938">
    <property type="entry name" value="Functional domain of the splicing factor Prp18"/>
    <property type="match status" value="1"/>
</dbReference>
<dbReference type="PANTHER" id="PTHR13007:SF19">
    <property type="entry name" value="PRE-MRNA-SPLICING FACTOR 18"/>
    <property type="match status" value="1"/>
</dbReference>
<dbReference type="InterPro" id="IPR036285">
    <property type="entry name" value="PRP4-like_sf"/>
</dbReference>
<dbReference type="OrthoDB" id="10261918at2759"/>
<dbReference type="GO" id="GO:0005743">
    <property type="term" value="C:mitochondrial inner membrane"/>
    <property type="evidence" value="ECO:0007669"/>
    <property type="project" value="UniProtKB-SubCell"/>
</dbReference>
<dbReference type="Gene3D" id="1.10.287.810">
    <property type="entry name" value="Mitochondrial import inner membrane translocase subunit tim13 like domains"/>
    <property type="match status" value="1"/>
</dbReference>
<evidence type="ECO:0000256" key="12">
    <source>
        <dbReference type="ARBA" id="ARBA00023242"/>
    </source>
</evidence>
<evidence type="ECO:0000256" key="6">
    <source>
        <dbReference type="ARBA" id="ARBA00022664"/>
    </source>
</evidence>
<keyword evidence="7" id="KW-0747">Spliceosome</keyword>
<dbReference type="SUPFAM" id="SSF144122">
    <property type="entry name" value="Tim10-like"/>
    <property type="match status" value="1"/>
</dbReference>
<feature type="compositionally biased region" description="Polar residues" evidence="13">
    <location>
        <begin position="26"/>
        <end position="35"/>
    </location>
</feature>
<evidence type="ECO:0000256" key="9">
    <source>
        <dbReference type="ARBA" id="ARBA00022927"/>
    </source>
</evidence>
<keyword evidence="11" id="KW-0508">mRNA splicing</keyword>
<keyword evidence="8" id="KW-0999">Mitochondrion inner membrane</keyword>
<dbReference type="GO" id="GO:0005682">
    <property type="term" value="C:U5 snRNP"/>
    <property type="evidence" value="ECO:0007669"/>
    <property type="project" value="TreeGrafter"/>
</dbReference>
<dbReference type="Gene3D" id="4.10.280.110">
    <property type="entry name" value="Pre-mRNA processing factor 4 domain"/>
    <property type="match status" value="1"/>
</dbReference>
<keyword evidence="8" id="KW-0472">Membrane</keyword>
<comment type="similarity">
    <text evidence="4">Belongs to the PRP18 family.</text>
</comment>
<feature type="domain" description="Pre-mRNA processing factor 4 (PRP4)-like" evidence="14">
    <location>
        <begin position="129"/>
        <end position="177"/>
    </location>
</feature>
<evidence type="ECO:0000256" key="10">
    <source>
        <dbReference type="ARBA" id="ARBA00023010"/>
    </source>
</evidence>
<keyword evidence="16" id="KW-1185">Reference proteome</keyword>
<dbReference type="EMBL" id="JANBPY010000108">
    <property type="protein sequence ID" value="KAJ1968994.1"/>
    <property type="molecule type" value="Genomic_DNA"/>
</dbReference>
<dbReference type="InterPro" id="IPR035427">
    <property type="entry name" value="Tim10-like_dom_sf"/>
</dbReference>
<keyword evidence="10" id="KW-0811">Translocation</keyword>
<keyword evidence="12" id="KW-0539">Nucleus</keyword>
<keyword evidence="8" id="KW-0496">Mitochondrion</keyword>
<keyword evidence="9" id="KW-0653">Protein transport</keyword>
<dbReference type="GO" id="GO:0015031">
    <property type="term" value="P:protein transport"/>
    <property type="evidence" value="ECO:0007669"/>
    <property type="project" value="UniProtKB-KW"/>
</dbReference>
<dbReference type="GO" id="GO:0071021">
    <property type="term" value="C:U2-type post-spliceosomal complex"/>
    <property type="evidence" value="ECO:0007669"/>
    <property type="project" value="TreeGrafter"/>
</dbReference>
<evidence type="ECO:0000256" key="8">
    <source>
        <dbReference type="ARBA" id="ARBA00022792"/>
    </source>
</evidence>
<comment type="caution">
    <text evidence="15">The sequence shown here is derived from an EMBL/GenBank/DDBJ whole genome shotgun (WGS) entry which is preliminary data.</text>
</comment>
<dbReference type="SUPFAM" id="SSF158230">
    <property type="entry name" value="PRP4-like"/>
    <property type="match status" value="1"/>
</dbReference>
<dbReference type="Proteomes" id="UP001150925">
    <property type="component" value="Unassembled WGS sequence"/>
</dbReference>
<comment type="subcellular location">
    <subcellularLocation>
        <location evidence="2">Mitochondrion inner membrane</location>
        <topology evidence="2">Peripheral membrane protein</topology>
    </subcellularLocation>
    <subcellularLocation>
        <location evidence="1">Nucleus</location>
    </subcellularLocation>
</comment>
<feature type="compositionally biased region" description="Basic and acidic residues" evidence="13">
    <location>
        <begin position="95"/>
        <end position="105"/>
    </location>
</feature>
<dbReference type="InterPro" id="IPR039979">
    <property type="entry name" value="PRPF18"/>
</dbReference>
<keyword evidence="9" id="KW-0813">Transport</keyword>
<dbReference type="PANTHER" id="PTHR13007">
    <property type="entry name" value="PRE-MRNA SPLICING FACTOR-RELATED"/>
    <property type="match status" value="1"/>
</dbReference>
<dbReference type="GO" id="GO:0046540">
    <property type="term" value="C:U4/U6 x U5 tri-snRNP complex"/>
    <property type="evidence" value="ECO:0007669"/>
    <property type="project" value="TreeGrafter"/>
</dbReference>
<evidence type="ECO:0000256" key="1">
    <source>
        <dbReference type="ARBA" id="ARBA00004123"/>
    </source>
</evidence>
<dbReference type="Gene3D" id="1.20.940.10">
    <property type="entry name" value="Functional domain of the splicing factor Prp18"/>
    <property type="match status" value="1"/>
</dbReference>
<evidence type="ECO:0000256" key="4">
    <source>
        <dbReference type="ARBA" id="ARBA00008137"/>
    </source>
</evidence>
<dbReference type="Pfam" id="PF08799">
    <property type="entry name" value="PRP4"/>
    <property type="match status" value="1"/>
</dbReference>
<proteinExistence type="inferred from homology"/>
<dbReference type="InterPro" id="IPR004098">
    <property type="entry name" value="Prp18"/>
</dbReference>
<dbReference type="InterPro" id="IPR014906">
    <property type="entry name" value="PRP4-like"/>
</dbReference>